<organism evidence="8">
    <name type="scientific">Pyramimonas obovata</name>
    <dbReference type="NCBI Taxonomy" id="1411642"/>
    <lineage>
        <taxon>Eukaryota</taxon>
        <taxon>Viridiplantae</taxon>
        <taxon>Chlorophyta</taxon>
        <taxon>Pyramimonadophyceae</taxon>
        <taxon>Pyramimonadales</taxon>
        <taxon>Pyramimonadaceae</taxon>
        <taxon>Pyramimonas</taxon>
        <taxon>Pyramimonas incertae sedis</taxon>
    </lineage>
</organism>
<comment type="function">
    <text evidence="4">PPIases accelerate the folding of proteins. It prefers amino acid residues with hydrophobic side chains like leucine and phenylalanine in the P1 position of the peptides substrates.</text>
</comment>
<keyword evidence="5 6" id="KW-0697">Rotamase</keyword>
<dbReference type="InterPro" id="IPR000297">
    <property type="entry name" value="PPIase_PpiC"/>
</dbReference>
<dbReference type="SUPFAM" id="SSF54534">
    <property type="entry name" value="FKBP-like"/>
    <property type="match status" value="1"/>
</dbReference>
<dbReference type="InterPro" id="IPR052204">
    <property type="entry name" value="PpiC/parvulin_rotamase"/>
</dbReference>
<evidence type="ECO:0000256" key="2">
    <source>
        <dbReference type="ARBA" id="ARBA00007656"/>
    </source>
</evidence>
<gene>
    <name evidence="8" type="ORF">POBO1169_LOCUS10185</name>
</gene>
<protein>
    <recommendedName>
        <fullName evidence="6">Peptidyl-prolyl cis-trans isomerase</fullName>
        <ecNumber evidence="6">5.2.1.8</ecNumber>
    </recommendedName>
</protein>
<reference evidence="8" key="1">
    <citation type="submission" date="2021-01" db="EMBL/GenBank/DDBJ databases">
        <authorList>
            <person name="Corre E."/>
            <person name="Pelletier E."/>
            <person name="Niang G."/>
            <person name="Scheremetjew M."/>
            <person name="Finn R."/>
            <person name="Kale V."/>
            <person name="Holt S."/>
            <person name="Cochrane G."/>
            <person name="Meng A."/>
            <person name="Brown T."/>
            <person name="Cohen L."/>
        </authorList>
    </citation>
    <scope>NUCLEOTIDE SEQUENCE</scope>
    <source>
        <strain evidence="8">CCMP722</strain>
    </source>
</reference>
<dbReference type="GO" id="GO:0003755">
    <property type="term" value="F:peptidyl-prolyl cis-trans isomerase activity"/>
    <property type="evidence" value="ECO:0007669"/>
    <property type="project" value="UniProtKB-UniRule"/>
</dbReference>
<keyword evidence="5 6" id="KW-0413">Isomerase</keyword>
<dbReference type="EMBL" id="HBFA01019895">
    <property type="protein sequence ID" value="CAD8669838.1"/>
    <property type="molecule type" value="Transcribed_RNA"/>
</dbReference>
<dbReference type="PROSITE" id="PS01096">
    <property type="entry name" value="PPIC_PPIASE_1"/>
    <property type="match status" value="1"/>
</dbReference>
<dbReference type="InterPro" id="IPR046357">
    <property type="entry name" value="PPIase_dom_sf"/>
</dbReference>
<evidence type="ECO:0000313" key="8">
    <source>
        <dbReference type="EMBL" id="CAD8669838.1"/>
    </source>
</evidence>
<dbReference type="GO" id="GO:0005737">
    <property type="term" value="C:cytoplasm"/>
    <property type="evidence" value="ECO:0007669"/>
    <property type="project" value="UniProtKB-SubCell"/>
</dbReference>
<comment type="catalytic activity">
    <reaction evidence="6">
        <text>[protein]-peptidylproline (omega=180) = [protein]-peptidylproline (omega=0)</text>
        <dbReference type="Rhea" id="RHEA:16237"/>
        <dbReference type="Rhea" id="RHEA-COMP:10747"/>
        <dbReference type="Rhea" id="RHEA-COMP:10748"/>
        <dbReference type="ChEBI" id="CHEBI:83833"/>
        <dbReference type="ChEBI" id="CHEBI:83834"/>
        <dbReference type="EC" id="5.2.1.8"/>
    </reaction>
</comment>
<evidence type="ECO:0000259" key="7">
    <source>
        <dbReference type="PROSITE" id="PS50198"/>
    </source>
</evidence>
<dbReference type="PANTHER" id="PTHR43629:SF2">
    <property type="entry name" value="RHODANESE-LIKE_PPIC DOMAIN-CONTAINING PROTEIN 12, CHLOROPLASTIC"/>
    <property type="match status" value="1"/>
</dbReference>
<comment type="similarity">
    <text evidence="2">Belongs to the PpiC/parvulin rotamase family.</text>
</comment>
<feature type="domain" description="PpiC" evidence="7">
    <location>
        <begin position="111"/>
        <end position="204"/>
    </location>
</feature>
<comment type="subcellular location">
    <subcellularLocation>
        <location evidence="1">Cytoplasm</location>
    </subcellularLocation>
</comment>
<accession>A0A7S0WJX8</accession>
<dbReference type="PANTHER" id="PTHR43629">
    <property type="entry name" value="PEPTIDYL-PROLYL CIS-TRANS ISOMERASE"/>
    <property type="match status" value="1"/>
</dbReference>
<dbReference type="AlphaFoldDB" id="A0A7S0WJX8"/>
<keyword evidence="3" id="KW-0963">Cytoplasm</keyword>
<dbReference type="Gene3D" id="3.10.50.40">
    <property type="match status" value="1"/>
</dbReference>
<evidence type="ECO:0000256" key="3">
    <source>
        <dbReference type="ARBA" id="ARBA00022490"/>
    </source>
</evidence>
<proteinExistence type="inferred from homology"/>
<dbReference type="EC" id="5.2.1.8" evidence="6"/>
<dbReference type="PROSITE" id="PS50198">
    <property type="entry name" value="PPIC_PPIASE_2"/>
    <property type="match status" value="1"/>
</dbReference>
<evidence type="ECO:0000256" key="1">
    <source>
        <dbReference type="ARBA" id="ARBA00004496"/>
    </source>
</evidence>
<name>A0A7S0WJX8_9CHLO</name>
<evidence type="ECO:0000256" key="6">
    <source>
        <dbReference type="RuleBase" id="RU363014"/>
    </source>
</evidence>
<evidence type="ECO:0000256" key="5">
    <source>
        <dbReference type="PROSITE-ProRule" id="PRU00278"/>
    </source>
</evidence>
<sequence length="215" mass="23276">MALANAAVALRLQSTARPCDRRSLRVVSSKSCVPHHQTPKAKALARQQPATFVPSILAGASLPWLSVSAALADADLVDAAASSTPEGYGMYVLSLTPIFLYGLYRTFLADDRTATASHILVKDEQISLDLKEQLATSSNLKEDFASLAAEYSTCPSKDRRGSLGTFRPGQMVPEFNDVVFGAEVNKVHGPVKTDFGYHLILIENRTDHKTGEVEE</sequence>
<dbReference type="Pfam" id="PF00639">
    <property type="entry name" value="Rotamase"/>
    <property type="match status" value="1"/>
</dbReference>
<dbReference type="InterPro" id="IPR023058">
    <property type="entry name" value="PPIase_PpiC_CS"/>
</dbReference>
<evidence type="ECO:0000256" key="4">
    <source>
        <dbReference type="ARBA" id="ARBA00046231"/>
    </source>
</evidence>